<gene>
    <name evidence="1" type="ORF">EZS26_000875</name>
</gene>
<proteinExistence type="predicted"/>
<dbReference type="Proteomes" id="UP000324575">
    <property type="component" value="Unassembled WGS sequence"/>
</dbReference>
<comment type="caution">
    <text evidence="1">The sequence shown here is derived from an EMBL/GenBank/DDBJ whole genome shotgun (WGS) entry which is preliminary data.</text>
</comment>
<protein>
    <submittedName>
        <fullName evidence="1">Uncharacterized protein</fullName>
    </submittedName>
</protein>
<name>A0A5M8P410_9BACT</name>
<evidence type="ECO:0000313" key="2">
    <source>
        <dbReference type="Proteomes" id="UP000324575"/>
    </source>
</evidence>
<dbReference type="EMBL" id="SNRX01000004">
    <property type="protein sequence ID" value="KAA6302980.1"/>
    <property type="molecule type" value="Genomic_DNA"/>
</dbReference>
<sequence>MEVLDYIKPEIQTPYSENYRNSRFEELLSNSMSSDEFESRAIQHIIKLHEERDKR</sequence>
<accession>A0A5M8P410</accession>
<reference evidence="1 2" key="1">
    <citation type="submission" date="2019-03" db="EMBL/GenBank/DDBJ databases">
        <title>Single cell metagenomics reveals metabolic interactions within the superorganism composed of flagellate Streblomastix strix and complex community of Bacteroidetes bacteria on its surface.</title>
        <authorList>
            <person name="Treitli S.C."/>
            <person name="Kolisko M."/>
            <person name="Husnik F."/>
            <person name="Keeling P."/>
            <person name="Hampl V."/>
        </authorList>
    </citation>
    <scope>NUCLEOTIDE SEQUENCE [LARGE SCALE GENOMIC DNA]</scope>
    <source>
        <strain evidence="1">St1</strain>
    </source>
</reference>
<evidence type="ECO:0000313" key="1">
    <source>
        <dbReference type="EMBL" id="KAA6302980.1"/>
    </source>
</evidence>
<organism evidence="1 2">
    <name type="scientific">Candidatus Ordinivivax streblomastigis</name>
    <dbReference type="NCBI Taxonomy" id="2540710"/>
    <lineage>
        <taxon>Bacteria</taxon>
        <taxon>Pseudomonadati</taxon>
        <taxon>Bacteroidota</taxon>
        <taxon>Bacteroidia</taxon>
        <taxon>Bacteroidales</taxon>
        <taxon>Candidatus Ordinivivax</taxon>
    </lineage>
</organism>
<dbReference type="AlphaFoldDB" id="A0A5M8P410"/>